<feature type="compositionally biased region" description="Basic residues" evidence="5">
    <location>
        <begin position="1"/>
        <end position="10"/>
    </location>
</feature>
<evidence type="ECO:0000256" key="4">
    <source>
        <dbReference type="PROSITE-ProRule" id="PRU00175"/>
    </source>
</evidence>
<feature type="compositionally biased region" description="Acidic residues" evidence="5">
    <location>
        <begin position="58"/>
        <end position="67"/>
    </location>
</feature>
<feature type="domain" description="RING-type" evidence="6">
    <location>
        <begin position="112"/>
        <end position="153"/>
    </location>
</feature>
<dbReference type="Pfam" id="PF13920">
    <property type="entry name" value="zf-C3HC4_3"/>
    <property type="match status" value="1"/>
</dbReference>
<dbReference type="PROSITE" id="PS50089">
    <property type="entry name" value="ZF_RING_2"/>
    <property type="match status" value="1"/>
</dbReference>
<dbReference type="SMART" id="SM00184">
    <property type="entry name" value="RING"/>
    <property type="match status" value="1"/>
</dbReference>
<accession>A0AAN6MKU5</accession>
<dbReference type="GO" id="GO:0032183">
    <property type="term" value="F:SUMO binding"/>
    <property type="evidence" value="ECO:0007669"/>
    <property type="project" value="TreeGrafter"/>
</dbReference>
<evidence type="ECO:0000313" key="8">
    <source>
        <dbReference type="Proteomes" id="UP001303889"/>
    </source>
</evidence>
<dbReference type="InterPro" id="IPR017907">
    <property type="entry name" value="Znf_RING_CS"/>
</dbReference>
<dbReference type="InterPro" id="IPR013083">
    <property type="entry name" value="Znf_RING/FYVE/PHD"/>
</dbReference>
<reference evidence="7" key="2">
    <citation type="submission" date="2023-05" db="EMBL/GenBank/DDBJ databases">
        <authorList>
            <consortium name="Lawrence Berkeley National Laboratory"/>
            <person name="Steindorff A."/>
            <person name="Hensen N."/>
            <person name="Bonometti L."/>
            <person name="Westerberg I."/>
            <person name="Brannstrom I.O."/>
            <person name="Guillou S."/>
            <person name="Cros-Aarteil S."/>
            <person name="Calhoun S."/>
            <person name="Haridas S."/>
            <person name="Kuo A."/>
            <person name="Mondo S."/>
            <person name="Pangilinan J."/>
            <person name="Riley R."/>
            <person name="Labutti K."/>
            <person name="Andreopoulos B."/>
            <person name="Lipzen A."/>
            <person name="Chen C."/>
            <person name="Yanf M."/>
            <person name="Daum C."/>
            <person name="Ng V."/>
            <person name="Clum A."/>
            <person name="Ohm R."/>
            <person name="Martin F."/>
            <person name="Silar P."/>
            <person name="Natvig D."/>
            <person name="Lalanne C."/>
            <person name="Gautier V."/>
            <person name="Ament-Velasquez S.L."/>
            <person name="Kruys A."/>
            <person name="Hutchinson M.I."/>
            <person name="Powell A.J."/>
            <person name="Barry K."/>
            <person name="Miller A.N."/>
            <person name="Grigoriev I.V."/>
            <person name="Debuchy R."/>
            <person name="Gladieux P."/>
            <person name="Thoren M.H."/>
            <person name="Johannesson H."/>
        </authorList>
    </citation>
    <scope>NUCLEOTIDE SEQUENCE</scope>
    <source>
        <strain evidence="7">CBS 103.79</strain>
    </source>
</reference>
<keyword evidence="3" id="KW-0862">Zinc</keyword>
<evidence type="ECO:0000259" key="6">
    <source>
        <dbReference type="PROSITE" id="PS50089"/>
    </source>
</evidence>
<dbReference type="SUPFAM" id="SSF57850">
    <property type="entry name" value="RING/U-box"/>
    <property type="match status" value="1"/>
</dbReference>
<dbReference type="GO" id="GO:0006511">
    <property type="term" value="P:ubiquitin-dependent protein catabolic process"/>
    <property type="evidence" value="ECO:0007669"/>
    <property type="project" value="TreeGrafter"/>
</dbReference>
<dbReference type="AlphaFoldDB" id="A0AAN6MKU5"/>
<keyword evidence="1" id="KW-0479">Metal-binding</keyword>
<dbReference type="GO" id="GO:0008270">
    <property type="term" value="F:zinc ion binding"/>
    <property type="evidence" value="ECO:0007669"/>
    <property type="project" value="UniProtKB-KW"/>
</dbReference>
<dbReference type="Proteomes" id="UP001303889">
    <property type="component" value="Unassembled WGS sequence"/>
</dbReference>
<keyword evidence="2 4" id="KW-0863">Zinc-finger</keyword>
<dbReference type="PANTHER" id="PTHR47094">
    <property type="entry name" value="ELFLESS, ISOFORM B"/>
    <property type="match status" value="1"/>
</dbReference>
<sequence length="209" mass="22637">MSSSARRRSVRPSDLTMPAAPAPVRPASRSSTNRPSSRSGGASRAENPPAPKRKREPELDDDADDLFGDAPFARDIVDLVDVDEVAPAPKSSSPPEKPKASDSRVRLRRFDCVICMDKVQDLTITHCGHLFCSECLHSALQMDRTRRVCPICRQKIDKPSAEGRPGQKPFTQKAKGYYPLELKFTTKKALGKKPRGRGGGGGGGVSGIV</sequence>
<feature type="compositionally biased region" description="Gly residues" evidence="5">
    <location>
        <begin position="197"/>
        <end position="209"/>
    </location>
</feature>
<dbReference type="PROSITE" id="PS00518">
    <property type="entry name" value="ZF_RING_1"/>
    <property type="match status" value="1"/>
</dbReference>
<comment type="caution">
    <text evidence="7">The sequence shown here is derived from an EMBL/GenBank/DDBJ whole genome shotgun (WGS) entry which is preliminary data.</text>
</comment>
<proteinExistence type="predicted"/>
<dbReference type="PANTHER" id="PTHR47094:SF1">
    <property type="entry name" value="RING-TYPE E3 UBIQUITIN TRANSFERASE"/>
    <property type="match status" value="1"/>
</dbReference>
<evidence type="ECO:0000256" key="2">
    <source>
        <dbReference type="ARBA" id="ARBA00022771"/>
    </source>
</evidence>
<dbReference type="Gene3D" id="3.30.40.10">
    <property type="entry name" value="Zinc/RING finger domain, C3HC4 (zinc finger)"/>
    <property type="match status" value="1"/>
</dbReference>
<dbReference type="GO" id="GO:0140082">
    <property type="term" value="F:SUMO-ubiquitin ligase activity"/>
    <property type="evidence" value="ECO:0007669"/>
    <property type="project" value="TreeGrafter"/>
</dbReference>
<evidence type="ECO:0000256" key="3">
    <source>
        <dbReference type="ARBA" id="ARBA00022833"/>
    </source>
</evidence>
<reference evidence="7" key="1">
    <citation type="journal article" date="2023" name="Mol. Phylogenet. Evol.">
        <title>Genome-scale phylogeny and comparative genomics of the fungal order Sordariales.</title>
        <authorList>
            <person name="Hensen N."/>
            <person name="Bonometti L."/>
            <person name="Westerberg I."/>
            <person name="Brannstrom I.O."/>
            <person name="Guillou S."/>
            <person name="Cros-Aarteil S."/>
            <person name="Calhoun S."/>
            <person name="Haridas S."/>
            <person name="Kuo A."/>
            <person name="Mondo S."/>
            <person name="Pangilinan J."/>
            <person name="Riley R."/>
            <person name="LaButti K."/>
            <person name="Andreopoulos B."/>
            <person name="Lipzen A."/>
            <person name="Chen C."/>
            <person name="Yan M."/>
            <person name="Daum C."/>
            <person name="Ng V."/>
            <person name="Clum A."/>
            <person name="Steindorff A."/>
            <person name="Ohm R.A."/>
            <person name="Martin F."/>
            <person name="Silar P."/>
            <person name="Natvig D.O."/>
            <person name="Lalanne C."/>
            <person name="Gautier V."/>
            <person name="Ament-Velasquez S.L."/>
            <person name="Kruys A."/>
            <person name="Hutchinson M.I."/>
            <person name="Powell A.J."/>
            <person name="Barry K."/>
            <person name="Miller A.N."/>
            <person name="Grigoriev I.V."/>
            <person name="Debuchy R."/>
            <person name="Gladieux P."/>
            <person name="Hiltunen Thoren M."/>
            <person name="Johannesson H."/>
        </authorList>
    </citation>
    <scope>NUCLEOTIDE SEQUENCE</scope>
    <source>
        <strain evidence="7">CBS 103.79</strain>
    </source>
</reference>
<keyword evidence="8" id="KW-1185">Reference proteome</keyword>
<gene>
    <name evidence="7" type="ORF">C8A05DRAFT_44435</name>
</gene>
<evidence type="ECO:0000256" key="5">
    <source>
        <dbReference type="SAM" id="MobiDB-lite"/>
    </source>
</evidence>
<dbReference type="InterPro" id="IPR049627">
    <property type="entry name" value="SLX8"/>
</dbReference>
<dbReference type="EMBL" id="MU855536">
    <property type="protein sequence ID" value="KAK3902053.1"/>
    <property type="molecule type" value="Genomic_DNA"/>
</dbReference>
<feature type="region of interest" description="Disordered" evidence="5">
    <location>
        <begin position="189"/>
        <end position="209"/>
    </location>
</feature>
<evidence type="ECO:0000313" key="7">
    <source>
        <dbReference type="EMBL" id="KAK3902053.1"/>
    </source>
</evidence>
<dbReference type="InterPro" id="IPR001841">
    <property type="entry name" value="Znf_RING"/>
</dbReference>
<name>A0AAN6MKU5_9PEZI</name>
<protein>
    <recommendedName>
        <fullName evidence="6">RING-type domain-containing protein</fullName>
    </recommendedName>
</protein>
<evidence type="ECO:0000256" key="1">
    <source>
        <dbReference type="ARBA" id="ARBA00022723"/>
    </source>
</evidence>
<feature type="region of interest" description="Disordered" evidence="5">
    <location>
        <begin position="1"/>
        <end position="68"/>
    </location>
</feature>
<organism evidence="7 8">
    <name type="scientific">Staphylotrichum tortipilum</name>
    <dbReference type="NCBI Taxonomy" id="2831512"/>
    <lineage>
        <taxon>Eukaryota</taxon>
        <taxon>Fungi</taxon>
        <taxon>Dikarya</taxon>
        <taxon>Ascomycota</taxon>
        <taxon>Pezizomycotina</taxon>
        <taxon>Sordariomycetes</taxon>
        <taxon>Sordariomycetidae</taxon>
        <taxon>Sordariales</taxon>
        <taxon>Chaetomiaceae</taxon>
        <taxon>Staphylotrichum</taxon>
    </lineage>
</organism>
<dbReference type="GO" id="GO:0061630">
    <property type="term" value="F:ubiquitin protein ligase activity"/>
    <property type="evidence" value="ECO:0007669"/>
    <property type="project" value="InterPro"/>
</dbReference>
<dbReference type="GO" id="GO:0033768">
    <property type="term" value="C:SUMO-targeted ubiquitin ligase complex"/>
    <property type="evidence" value="ECO:0007669"/>
    <property type="project" value="TreeGrafter"/>
</dbReference>
<feature type="compositionally biased region" description="Low complexity" evidence="5">
    <location>
        <begin position="25"/>
        <end position="45"/>
    </location>
</feature>